<dbReference type="EMBL" id="OD572644">
    <property type="protein sequence ID" value="CAD7449830.1"/>
    <property type="molecule type" value="Genomic_DNA"/>
</dbReference>
<gene>
    <name evidence="2" type="ORF">TBIB3V08_LOCUS12103</name>
</gene>
<protein>
    <submittedName>
        <fullName evidence="2">Uncharacterized protein</fullName>
    </submittedName>
</protein>
<accession>A0A7R9FAT6</accession>
<dbReference type="AlphaFoldDB" id="A0A7R9FAT6"/>
<evidence type="ECO:0000313" key="2">
    <source>
        <dbReference type="EMBL" id="CAD7449830.1"/>
    </source>
</evidence>
<reference evidence="2" key="1">
    <citation type="submission" date="2020-11" db="EMBL/GenBank/DDBJ databases">
        <authorList>
            <person name="Tran Van P."/>
        </authorList>
    </citation>
    <scope>NUCLEOTIDE SEQUENCE</scope>
</reference>
<feature type="compositionally biased region" description="Pro residues" evidence="1">
    <location>
        <begin position="83"/>
        <end position="94"/>
    </location>
</feature>
<name>A0A7R9FAT6_9NEOP</name>
<evidence type="ECO:0000256" key="1">
    <source>
        <dbReference type="SAM" id="MobiDB-lite"/>
    </source>
</evidence>
<feature type="region of interest" description="Disordered" evidence="1">
    <location>
        <begin position="71"/>
        <end position="100"/>
    </location>
</feature>
<organism evidence="2">
    <name type="scientific">Timema bartmani</name>
    <dbReference type="NCBI Taxonomy" id="61472"/>
    <lineage>
        <taxon>Eukaryota</taxon>
        <taxon>Metazoa</taxon>
        <taxon>Ecdysozoa</taxon>
        <taxon>Arthropoda</taxon>
        <taxon>Hexapoda</taxon>
        <taxon>Insecta</taxon>
        <taxon>Pterygota</taxon>
        <taxon>Neoptera</taxon>
        <taxon>Polyneoptera</taxon>
        <taxon>Phasmatodea</taxon>
        <taxon>Timematodea</taxon>
        <taxon>Timematoidea</taxon>
        <taxon>Timematidae</taxon>
        <taxon>Timema</taxon>
    </lineage>
</organism>
<proteinExistence type="predicted"/>
<sequence>MEIHRSEYEQDFDQIAATKIAEQPTSTLSSQKMNTTAVLPRASIPQPQISTQPSSQTQQPLVSINHHHNPYQQYSSANTQPPQTVPLPPCPPHPQYQQGFHQPYSQYAPQHSYFQPYPYHVQRHDHSPQHSTDNITAHQVEERWIETNKRDQHNMAFTMKRRTKFTLNIAAIGQRGNGCLLKKSIVTAQSPDLSFILSELIRE</sequence>